<protein>
    <submittedName>
        <fullName evidence="2">Uncharacterized protein</fullName>
    </submittedName>
</protein>
<gene>
    <name evidence="2" type="ORF">NSCI0253_LOCUS14895</name>
</gene>
<dbReference type="EMBL" id="HBFQ01021314">
    <property type="protein sequence ID" value="CAD8840547.1"/>
    <property type="molecule type" value="Transcribed_RNA"/>
</dbReference>
<reference evidence="2" key="1">
    <citation type="submission" date="2021-01" db="EMBL/GenBank/DDBJ databases">
        <authorList>
            <person name="Corre E."/>
            <person name="Pelletier E."/>
            <person name="Niang G."/>
            <person name="Scheremetjew M."/>
            <person name="Finn R."/>
            <person name="Kale V."/>
            <person name="Holt S."/>
            <person name="Cochrane G."/>
            <person name="Meng A."/>
            <person name="Brown T."/>
            <person name="Cohen L."/>
        </authorList>
    </citation>
    <scope>NUCLEOTIDE SEQUENCE</scope>
</reference>
<feature type="signal peptide" evidence="1">
    <location>
        <begin position="1"/>
        <end position="17"/>
    </location>
</feature>
<evidence type="ECO:0000256" key="1">
    <source>
        <dbReference type="SAM" id="SignalP"/>
    </source>
</evidence>
<keyword evidence="1" id="KW-0732">Signal</keyword>
<accession>A0A7S1F2H1</accession>
<organism evidence="2">
    <name type="scientific">Noctiluca scintillans</name>
    <name type="common">Sea sparkle</name>
    <name type="synonym">Red tide dinoflagellate</name>
    <dbReference type="NCBI Taxonomy" id="2966"/>
    <lineage>
        <taxon>Eukaryota</taxon>
        <taxon>Sar</taxon>
        <taxon>Alveolata</taxon>
        <taxon>Dinophyceae</taxon>
        <taxon>Noctilucales</taxon>
        <taxon>Noctilucaceae</taxon>
        <taxon>Noctiluca</taxon>
    </lineage>
</organism>
<dbReference type="AlphaFoldDB" id="A0A7S1F2H1"/>
<evidence type="ECO:0000313" key="2">
    <source>
        <dbReference type="EMBL" id="CAD8840547.1"/>
    </source>
</evidence>
<sequence length="193" mass="20770">MWFVAVAFVTLVTLISGFRTGSLHPNSENNNLSWASPVQDNLDVEAQIVAEEVEGPVERVLETALDIADTTLEEIHNMTDTSLYSVEHSLEVAVESAEEAVGNSDDLPSLDFEDALVANSTGVTAPHEVIFEALARGMDQIERTSPEIAEDIGILEGRIMSSGSAAQKSESASRYTSLFGLISACVMLPIDWA</sequence>
<feature type="chain" id="PRO_5031479585" evidence="1">
    <location>
        <begin position="18"/>
        <end position="193"/>
    </location>
</feature>
<proteinExistence type="predicted"/>
<name>A0A7S1F2H1_NOCSC</name>